<sequence>MRRPGGQSTFIDDEDFKFISASVSSLTSHMGTNNCGPLGKAISKTTLAFNPDEIRTLYDKPYNTICTYTLGTHEPQLTDTRPSHLGLPQPSVVALLLCRTDR</sequence>
<evidence type="ECO:0000313" key="2">
    <source>
        <dbReference type="Proteomes" id="UP000799770"/>
    </source>
</evidence>
<dbReference type="Proteomes" id="UP000799770">
    <property type="component" value="Unassembled WGS sequence"/>
</dbReference>
<proteinExistence type="predicted"/>
<organism evidence="1 2">
    <name type="scientific">Lophiotrema nucula</name>
    <dbReference type="NCBI Taxonomy" id="690887"/>
    <lineage>
        <taxon>Eukaryota</taxon>
        <taxon>Fungi</taxon>
        <taxon>Dikarya</taxon>
        <taxon>Ascomycota</taxon>
        <taxon>Pezizomycotina</taxon>
        <taxon>Dothideomycetes</taxon>
        <taxon>Pleosporomycetidae</taxon>
        <taxon>Pleosporales</taxon>
        <taxon>Lophiotremataceae</taxon>
        <taxon>Lophiotrema</taxon>
    </lineage>
</organism>
<evidence type="ECO:0000313" key="1">
    <source>
        <dbReference type="EMBL" id="KAF2110226.1"/>
    </source>
</evidence>
<name>A0A6A5YT68_9PLEO</name>
<dbReference type="AlphaFoldDB" id="A0A6A5YT68"/>
<dbReference type="OrthoDB" id="3944128at2759"/>
<reference evidence="1" key="1">
    <citation type="journal article" date="2020" name="Stud. Mycol.">
        <title>101 Dothideomycetes genomes: a test case for predicting lifestyles and emergence of pathogens.</title>
        <authorList>
            <person name="Haridas S."/>
            <person name="Albert R."/>
            <person name="Binder M."/>
            <person name="Bloem J."/>
            <person name="Labutti K."/>
            <person name="Salamov A."/>
            <person name="Andreopoulos B."/>
            <person name="Baker S."/>
            <person name="Barry K."/>
            <person name="Bills G."/>
            <person name="Bluhm B."/>
            <person name="Cannon C."/>
            <person name="Castanera R."/>
            <person name="Culley D."/>
            <person name="Daum C."/>
            <person name="Ezra D."/>
            <person name="Gonzalez J."/>
            <person name="Henrissat B."/>
            <person name="Kuo A."/>
            <person name="Liang C."/>
            <person name="Lipzen A."/>
            <person name="Lutzoni F."/>
            <person name="Magnuson J."/>
            <person name="Mondo S."/>
            <person name="Nolan M."/>
            <person name="Ohm R."/>
            <person name="Pangilinan J."/>
            <person name="Park H.-J."/>
            <person name="Ramirez L."/>
            <person name="Alfaro M."/>
            <person name="Sun H."/>
            <person name="Tritt A."/>
            <person name="Yoshinaga Y."/>
            <person name="Zwiers L.-H."/>
            <person name="Turgeon B."/>
            <person name="Goodwin S."/>
            <person name="Spatafora J."/>
            <person name="Crous P."/>
            <person name="Grigoriev I."/>
        </authorList>
    </citation>
    <scope>NUCLEOTIDE SEQUENCE</scope>
    <source>
        <strain evidence="1">CBS 627.86</strain>
    </source>
</reference>
<dbReference type="EMBL" id="ML977339">
    <property type="protein sequence ID" value="KAF2110226.1"/>
    <property type="molecule type" value="Genomic_DNA"/>
</dbReference>
<gene>
    <name evidence="1" type="ORF">BDV96DRAFT_604287</name>
</gene>
<accession>A0A6A5YT68</accession>
<keyword evidence="2" id="KW-1185">Reference proteome</keyword>
<protein>
    <submittedName>
        <fullName evidence="1">Uncharacterized protein</fullName>
    </submittedName>
</protein>